<dbReference type="GO" id="GO:0016301">
    <property type="term" value="F:kinase activity"/>
    <property type="evidence" value="ECO:0007669"/>
    <property type="project" value="UniProtKB-KW"/>
</dbReference>
<organism evidence="13 14">
    <name type="scientific">Aquipuribacter nitratireducens</name>
    <dbReference type="NCBI Taxonomy" id="650104"/>
    <lineage>
        <taxon>Bacteria</taxon>
        <taxon>Bacillati</taxon>
        <taxon>Actinomycetota</taxon>
        <taxon>Actinomycetes</taxon>
        <taxon>Micrococcales</taxon>
        <taxon>Intrasporangiaceae</taxon>
        <taxon>Aquipuribacter</taxon>
    </lineage>
</organism>
<keyword evidence="6" id="KW-0067">ATP-binding</keyword>
<dbReference type="Gene3D" id="3.30.10.20">
    <property type="match status" value="4"/>
</dbReference>
<evidence type="ECO:0000256" key="7">
    <source>
        <dbReference type="ARBA" id="ARBA00047899"/>
    </source>
</evidence>
<dbReference type="Gene3D" id="3.30.200.20">
    <property type="entry name" value="Phosphorylase Kinase, domain 1"/>
    <property type="match status" value="1"/>
</dbReference>
<feature type="domain" description="PASTA" evidence="12">
    <location>
        <begin position="466"/>
        <end position="533"/>
    </location>
</feature>
<evidence type="ECO:0000256" key="3">
    <source>
        <dbReference type="ARBA" id="ARBA00022679"/>
    </source>
</evidence>
<dbReference type="CDD" id="cd14014">
    <property type="entry name" value="STKc_PknB_like"/>
    <property type="match status" value="1"/>
</dbReference>
<dbReference type="SMART" id="SM00220">
    <property type="entry name" value="S_TKc"/>
    <property type="match status" value="1"/>
</dbReference>
<feature type="region of interest" description="Disordered" evidence="9">
    <location>
        <begin position="430"/>
        <end position="450"/>
    </location>
</feature>
<dbReference type="InterPro" id="IPR000719">
    <property type="entry name" value="Prot_kinase_dom"/>
</dbReference>
<keyword evidence="10" id="KW-0812">Transmembrane</keyword>
<feature type="region of interest" description="Disordered" evidence="9">
    <location>
        <begin position="299"/>
        <end position="367"/>
    </location>
</feature>
<feature type="compositionally biased region" description="Basic and acidic residues" evidence="9">
    <location>
        <begin position="313"/>
        <end position="343"/>
    </location>
</feature>
<dbReference type="PROSITE" id="PS51178">
    <property type="entry name" value="PASTA"/>
    <property type="match status" value="4"/>
</dbReference>
<feature type="domain" description="PASTA" evidence="12">
    <location>
        <begin position="601"/>
        <end position="662"/>
    </location>
</feature>
<reference evidence="14" key="1">
    <citation type="journal article" date="2019" name="Int. J. Syst. Evol. Microbiol.">
        <title>The Global Catalogue of Microorganisms (GCM) 10K type strain sequencing project: providing services to taxonomists for standard genome sequencing and annotation.</title>
        <authorList>
            <consortium name="The Broad Institute Genomics Platform"/>
            <consortium name="The Broad Institute Genome Sequencing Center for Infectious Disease"/>
            <person name="Wu L."/>
            <person name="Ma J."/>
        </authorList>
    </citation>
    <scope>NUCLEOTIDE SEQUENCE [LARGE SCALE GENOMIC DNA]</scope>
    <source>
        <strain evidence="14">CCUG 43114</strain>
    </source>
</reference>
<dbReference type="InterPro" id="IPR005543">
    <property type="entry name" value="PASTA_dom"/>
</dbReference>
<evidence type="ECO:0000256" key="10">
    <source>
        <dbReference type="SAM" id="Phobius"/>
    </source>
</evidence>
<evidence type="ECO:0000313" key="13">
    <source>
        <dbReference type="EMBL" id="MFC5382256.1"/>
    </source>
</evidence>
<evidence type="ECO:0000259" key="12">
    <source>
        <dbReference type="PROSITE" id="PS51178"/>
    </source>
</evidence>
<sequence>MDGTTRDQVRDRVAGRGDDPVRDPVVGRVVGDRYRVLARVARGGMATVYRAEDTRLRREVALKVMHPHLAESDDFADRFRAEALAAASVQDRAVVTVHDQGDDGDLVWLAMELLPGRTLRDLVRDRGALSPAEAFPVMTALLQGLAAAHATGLVHLDVKPENVLATRDGSWAVADFGLARAATASRTATGSLLGTPEYLAPEAAQHGRVDARTDLYSAGIVLFELLTGRQPHTGEVPFQVVWSHVTTDVPLPSSLAPHLPPEVDALVARACRRDPAERPASAQELLRDLRRTWAGLDPAVLDARPDGTGGDADTTRTARVERWWDGLPEERDTDPHEPDDPTTPHEPVGPTHGERPDEALTRSLPARRRRRPGLAGVLLVLLLASVAAGAALWWFEAGPGAQRDVPDVRTLTAAAAENRLAAAGLASGTTPVFDEEAPEGTVVDTRPGPQEQVHKNGTVTLLVSAGPELFDVPDLRGRSPEEAAAALEPLGLVLGGSSGAFSAEVDEGLVVGHEPGPGQAVRGGTAVDVVVSRGPQPVAVPDVTGDDADSARRVLEAAGLRLGDTGERYDDAAPAGVVVAQDPAEGQLRPGGTVDVTVSLGPEPVAVPDVFELRFADAVAALEEAGFEVERRGSSIFGRVVSQDPSAGTPLVPGSTVVVTTF</sequence>
<dbReference type="Pfam" id="PF03793">
    <property type="entry name" value="PASTA"/>
    <property type="match status" value="4"/>
</dbReference>
<comment type="catalytic activity">
    <reaction evidence="7">
        <text>L-threonyl-[protein] + ATP = O-phospho-L-threonyl-[protein] + ADP + H(+)</text>
        <dbReference type="Rhea" id="RHEA:46608"/>
        <dbReference type="Rhea" id="RHEA-COMP:11060"/>
        <dbReference type="Rhea" id="RHEA-COMP:11605"/>
        <dbReference type="ChEBI" id="CHEBI:15378"/>
        <dbReference type="ChEBI" id="CHEBI:30013"/>
        <dbReference type="ChEBI" id="CHEBI:30616"/>
        <dbReference type="ChEBI" id="CHEBI:61977"/>
        <dbReference type="ChEBI" id="CHEBI:456216"/>
        <dbReference type="EC" id="2.7.11.1"/>
    </reaction>
</comment>
<dbReference type="NCBIfam" id="NF033483">
    <property type="entry name" value="PknB_PASTA_kin"/>
    <property type="match status" value="1"/>
</dbReference>
<dbReference type="EC" id="2.7.11.1" evidence="1"/>
<accession>A0ABW0GTV1</accession>
<keyword evidence="10" id="KW-1133">Transmembrane helix</keyword>
<feature type="transmembrane region" description="Helical" evidence="10">
    <location>
        <begin position="374"/>
        <end position="395"/>
    </location>
</feature>
<dbReference type="InterPro" id="IPR011009">
    <property type="entry name" value="Kinase-like_dom_sf"/>
</dbReference>
<dbReference type="PANTHER" id="PTHR43289">
    <property type="entry name" value="MITOGEN-ACTIVATED PROTEIN KINASE KINASE KINASE 20-RELATED"/>
    <property type="match status" value="1"/>
</dbReference>
<evidence type="ECO:0000256" key="8">
    <source>
        <dbReference type="ARBA" id="ARBA00048679"/>
    </source>
</evidence>
<evidence type="ECO:0000256" key="5">
    <source>
        <dbReference type="ARBA" id="ARBA00022777"/>
    </source>
</evidence>
<evidence type="ECO:0000256" key="1">
    <source>
        <dbReference type="ARBA" id="ARBA00012513"/>
    </source>
</evidence>
<keyword evidence="4" id="KW-0547">Nucleotide-binding</keyword>
<feature type="domain" description="Protein kinase" evidence="11">
    <location>
        <begin position="34"/>
        <end position="294"/>
    </location>
</feature>
<keyword evidence="3" id="KW-0808">Transferase</keyword>
<comment type="caution">
    <text evidence="13">The sequence shown here is derived from an EMBL/GenBank/DDBJ whole genome shotgun (WGS) entry which is preliminary data.</text>
</comment>
<keyword evidence="2" id="KW-0723">Serine/threonine-protein kinase</keyword>
<evidence type="ECO:0000256" key="4">
    <source>
        <dbReference type="ARBA" id="ARBA00022741"/>
    </source>
</evidence>
<dbReference type="SMART" id="SM00740">
    <property type="entry name" value="PASTA"/>
    <property type="match status" value="4"/>
</dbReference>
<dbReference type="Pfam" id="PF00069">
    <property type="entry name" value="Pkinase"/>
    <property type="match status" value="1"/>
</dbReference>
<evidence type="ECO:0000256" key="9">
    <source>
        <dbReference type="SAM" id="MobiDB-lite"/>
    </source>
</evidence>
<dbReference type="EMBL" id="JBHSLD010000015">
    <property type="protein sequence ID" value="MFC5382256.1"/>
    <property type="molecule type" value="Genomic_DNA"/>
</dbReference>
<keyword evidence="10" id="KW-0472">Membrane</keyword>
<feature type="domain" description="PASTA" evidence="12">
    <location>
        <begin position="400"/>
        <end position="465"/>
    </location>
</feature>
<dbReference type="Proteomes" id="UP001596122">
    <property type="component" value="Unassembled WGS sequence"/>
</dbReference>
<name>A0ABW0GTV1_9MICO</name>
<dbReference type="RefSeq" id="WP_340271260.1">
    <property type="nucleotide sequence ID" value="NZ_JBBEOG010000010.1"/>
</dbReference>
<gene>
    <name evidence="13" type="primary">pknB</name>
    <name evidence="13" type="ORF">ACFPJ6_15915</name>
</gene>
<evidence type="ECO:0000313" key="14">
    <source>
        <dbReference type="Proteomes" id="UP001596122"/>
    </source>
</evidence>
<feature type="domain" description="PASTA" evidence="12">
    <location>
        <begin position="534"/>
        <end position="600"/>
    </location>
</feature>
<dbReference type="PROSITE" id="PS50011">
    <property type="entry name" value="PROTEIN_KINASE_DOM"/>
    <property type="match status" value="1"/>
</dbReference>
<dbReference type="SUPFAM" id="SSF56112">
    <property type="entry name" value="Protein kinase-like (PK-like)"/>
    <property type="match status" value="1"/>
</dbReference>
<dbReference type="CDD" id="cd06577">
    <property type="entry name" value="PASTA_pknB"/>
    <property type="match status" value="4"/>
</dbReference>
<protein>
    <recommendedName>
        <fullName evidence="1">non-specific serine/threonine protein kinase</fullName>
        <ecNumber evidence="1">2.7.11.1</ecNumber>
    </recommendedName>
</protein>
<evidence type="ECO:0000256" key="6">
    <source>
        <dbReference type="ARBA" id="ARBA00022840"/>
    </source>
</evidence>
<comment type="catalytic activity">
    <reaction evidence="8">
        <text>L-seryl-[protein] + ATP = O-phospho-L-seryl-[protein] + ADP + H(+)</text>
        <dbReference type="Rhea" id="RHEA:17989"/>
        <dbReference type="Rhea" id="RHEA-COMP:9863"/>
        <dbReference type="Rhea" id="RHEA-COMP:11604"/>
        <dbReference type="ChEBI" id="CHEBI:15378"/>
        <dbReference type="ChEBI" id="CHEBI:29999"/>
        <dbReference type="ChEBI" id="CHEBI:30616"/>
        <dbReference type="ChEBI" id="CHEBI:83421"/>
        <dbReference type="ChEBI" id="CHEBI:456216"/>
        <dbReference type="EC" id="2.7.11.1"/>
    </reaction>
</comment>
<evidence type="ECO:0000259" key="11">
    <source>
        <dbReference type="PROSITE" id="PS50011"/>
    </source>
</evidence>
<dbReference type="Gene3D" id="1.10.510.10">
    <property type="entry name" value="Transferase(Phosphotransferase) domain 1"/>
    <property type="match status" value="1"/>
</dbReference>
<evidence type="ECO:0000256" key="2">
    <source>
        <dbReference type="ARBA" id="ARBA00022527"/>
    </source>
</evidence>
<keyword evidence="5 13" id="KW-0418">Kinase</keyword>
<keyword evidence="14" id="KW-1185">Reference proteome</keyword>
<proteinExistence type="predicted"/>
<dbReference type="SUPFAM" id="SSF54184">
    <property type="entry name" value="Penicillin-binding protein 2x (pbp-2x), c-terminal domain"/>
    <property type="match status" value="1"/>
</dbReference>
<feature type="region of interest" description="Disordered" evidence="9">
    <location>
        <begin position="1"/>
        <end position="22"/>
    </location>
</feature>
<dbReference type="PANTHER" id="PTHR43289:SF34">
    <property type="entry name" value="SERINE_THREONINE-PROTEIN KINASE YBDM-RELATED"/>
    <property type="match status" value="1"/>
</dbReference>